<dbReference type="InterPro" id="IPR027417">
    <property type="entry name" value="P-loop_NTPase"/>
</dbReference>
<evidence type="ECO:0000256" key="5">
    <source>
        <dbReference type="ARBA" id="ARBA00023242"/>
    </source>
</evidence>
<organism evidence="10 11">
    <name type="scientific">Rubus argutus</name>
    <name type="common">Southern blackberry</name>
    <dbReference type="NCBI Taxonomy" id="59490"/>
    <lineage>
        <taxon>Eukaryota</taxon>
        <taxon>Viridiplantae</taxon>
        <taxon>Streptophyta</taxon>
        <taxon>Embryophyta</taxon>
        <taxon>Tracheophyta</taxon>
        <taxon>Spermatophyta</taxon>
        <taxon>Magnoliopsida</taxon>
        <taxon>eudicotyledons</taxon>
        <taxon>Gunneridae</taxon>
        <taxon>Pentapetalae</taxon>
        <taxon>rosids</taxon>
        <taxon>fabids</taxon>
        <taxon>Rosales</taxon>
        <taxon>Rosaceae</taxon>
        <taxon>Rosoideae</taxon>
        <taxon>Rosoideae incertae sedis</taxon>
        <taxon>Rubus</taxon>
    </lineage>
</organism>
<evidence type="ECO:0000259" key="9">
    <source>
        <dbReference type="Pfam" id="PF23191"/>
    </source>
</evidence>
<dbReference type="GO" id="GO:0000727">
    <property type="term" value="P:double-strand break repair via break-induced replication"/>
    <property type="evidence" value="ECO:0007669"/>
    <property type="project" value="TreeGrafter"/>
</dbReference>
<comment type="similarity">
    <text evidence="6">Belongs to the MCM family.</text>
</comment>
<evidence type="ECO:0000256" key="2">
    <source>
        <dbReference type="ARBA" id="ARBA00022705"/>
    </source>
</evidence>
<comment type="subunit">
    <text evidence="6">Component of the MCM2-7 complex.</text>
</comment>
<name>A0AAW1XKF0_RUBAR</name>
<feature type="domain" description="MCM AAA-lid" evidence="8">
    <location>
        <begin position="73"/>
        <end position="156"/>
    </location>
</feature>
<dbReference type="PANTHER" id="PTHR11630:SF46">
    <property type="entry name" value="DNA REPLICATION LICENSING FACTOR MCM3-RELATED"/>
    <property type="match status" value="1"/>
</dbReference>
<dbReference type="GO" id="GO:0005524">
    <property type="term" value="F:ATP binding"/>
    <property type="evidence" value="ECO:0007669"/>
    <property type="project" value="UniProtKB-UniRule"/>
</dbReference>
<evidence type="ECO:0000256" key="4">
    <source>
        <dbReference type="ARBA" id="ARBA00022806"/>
    </source>
</evidence>
<evidence type="ECO:0000313" key="11">
    <source>
        <dbReference type="Proteomes" id="UP001457282"/>
    </source>
</evidence>
<evidence type="ECO:0000259" key="8">
    <source>
        <dbReference type="Pfam" id="PF17855"/>
    </source>
</evidence>
<dbReference type="GO" id="GO:0042555">
    <property type="term" value="C:MCM complex"/>
    <property type="evidence" value="ECO:0007669"/>
    <property type="project" value="UniProtKB-UniRule"/>
</dbReference>
<evidence type="ECO:0000256" key="3">
    <source>
        <dbReference type="ARBA" id="ARBA00022801"/>
    </source>
</evidence>
<dbReference type="EMBL" id="JBEDUW010000003">
    <property type="protein sequence ID" value="KAK9936746.1"/>
    <property type="molecule type" value="Genomic_DNA"/>
</dbReference>
<keyword evidence="4 6" id="KW-0347">Helicase</keyword>
<dbReference type="EC" id="3.6.4.12" evidence="6"/>
<dbReference type="Pfam" id="PF23191">
    <property type="entry name" value="WHD_MCM3_C"/>
    <property type="match status" value="1"/>
</dbReference>
<dbReference type="Gene3D" id="3.40.50.300">
    <property type="entry name" value="P-loop containing nucleotide triphosphate hydrolases"/>
    <property type="match status" value="1"/>
</dbReference>
<proteinExistence type="inferred from homology"/>
<keyword evidence="6" id="KW-0067">ATP-binding</keyword>
<dbReference type="PRINTS" id="PR01659">
    <property type="entry name" value="MCMPROTEIN3"/>
</dbReference>
<keyword evidence="3 6" id="KW-0378">Hydrolase</keyword>
<keyword evidence="6" id="KW-0238">DNA-binding</keyword>
<protein>
    <recommendedName>
        <fullName evidence="6">DNA replication licensing factor MCM3</fullName>
        <ecNumber evidence="6">3.6.4.12</ecNumber>
    </recommendedName>
</protein>
<dbReference type="Proteomes" id="UP001457282">
    <property type="component" value="Unassembled WGS sequence"/>
</dbReference>
<keyword evidence="11" id="KW-1185">Reference proteome</keyword>
<accession>A0AAW1XKF0</accession>
<dbReference type="GO" id="GO:0006271">
    <property type="term" value="P:DNA strand elongation involved in DNA replication"/>
    <property type="evidence" value="ECO:0007669"/>
    <property type="project" value="TreeGrafter"/>
</dbReference>
<comment type="caution">
    <text evidence="10">The sequence shown here is derived from an EMBL/GenBank/DDBJ whole genome shotgun (WGS) entry which is preliminary data.</text>
</comment>
<dbReference type="InterPro" id="IPR031327">
    <property type="entry name" value="MCM"/>
</dbReference>
<dbReference type="GO" id="GO:0003697">
    <property type="term" value="F:single-stranded DNA binding"/>
    <property type="evidence" value="ECO:0007669"/>
    <property type="project" value="TreeGrafter"/>
</dbReference>
<feature type="region of interest" description="Disordered" evidence="7">
    <location>
        <begin position="167"/>
        <end position="226"/>
    </location>
</feature>
<dbReference type="GO" id="GO:0017116">
    <property type="term" value="F:single-stranded DNA helicase activity"/>
    <property type="evidence" value="ECO:0007669"/>
    <property type="project" value="TreeGrafter"/>
</dbReference>
<dbReference type="GO" id="GO:0005634">
    <property type="term" value="C:nucleus"/>
    <property type="evidence" value="ECO:0007669"/>
    <property type="project" value="UniProtKB-SubCell"/>
</dbReference>
<sequence>MDPDIDRQVSDHVLRMHRYRSATGGEAMLDGNSGYGGEDETDNDSTVFVKYNRMLHGKKTVRGQKRDTLTIKFLKKYIHYAKHRIQPDLTDEASEQIATAYAELRDASSNAKTGGTLPITARTLETIIRLSTAHAKLKLSRKVTKSDVDAALQVLNFAIYHKELTDMEDREQERERERELERKGRDDHPSGENDGSHNRTANREGATIDAMEIDDPPTQSATKISSDRKEAFNSLFGGHMREKRLDSISIEEIEMAVNERADAPYSRAEIIVLLEKLQEDNRVMIADGTVVMIS</sequence>
<dbReference type="InterPro" id="IPR008046">
    <property type="entry name" value="Mcm3"/>
</dbReference>
<evidence type="ECO:0000256" key="7">
    <source>
        <dbReference type="SAM" id="MobiDB-lite"/>
    </source>
</evidence>
<comment type="catalytic activity">
    <reaction evidence="6">
        <text>ATP + H2O = ADP + phosphate + H(+)</text>
        <dbReference type="Rhea" id="RHEA:13065"/>
        <dbReference type="ChEBI" id="CHEBI:15377"/>
        <dbReference type="ChEBI" id="CHEBI:15378"/>
        <dbReference type="ChEBI" id="CHEBI:30616"/>
        <dbReference type="ChEBI" id="CHEBI:43474"/>
        <dbReference type="ChEBI" id="CHEBI:456216"/>
        <dbReference type="EC" id="3.6.4.12"/>
    </reaction>
</comment>
<gene>
    <name evidence="10" type="ORF">M0R45_013572</name>
</gene>
<dbReference type="AlphaFoldDB" id="A0AAW1XKF0"/>
<evidence type="ECO:0000313" key="10">
    <source>
        <dbReference type="EMBL" id="KAK9936746.1"/>
    </source>
</evidence>
<dbReference type="InterPro" id="IPR041562">
    <property type="entry name" value="MCM_lid"/>
</dbReference>
<keyword evidence="6" id="KW-0547">Nucleotide-binding</keyword>
<dbReference type="GO" id="GO:1902975">
    <property type="term" value="P:mitotic DNA replication initiation"/>
    <property type="evidence" value="ECO:0007669"/>
    <property type="project" value="TreeGrafter"/>
</dbReference>
<dbReference type="GO" id="GO:0016787">
    <property type="term" value="F:hydrolase activity"/>
    <property type="evidence" value="ECO:0007669"/>
    <property type="project" value="UniProtKB-KW"/>
</dbReference>
<dbReference type="SUPFAM" id="SSF52540">
    <property type="entry name" value="P-loop containing nucleoside triphosphate hydrolases"/>
    <property type="match status" value="1"/>
</dbReference>
<comment type="function">
    <text evidence="6">Acts as component of the MCM2-7 complex (MCM complex) which is the replicative helicase essential for 'once per cell cycle' DNA replication initiation and elongation in eukaryotic cells. The active ATPase sites in the MCM2-7 ring are formed through the interaction surfaces of two neighboring subunits such that a critical structure of a conserved arginine finger motif is provided in trans relative to the ATP-binding site of the Walker A box of the adjacent subunit. The six ATPase active sites, however, are likely to contribute differentially to the complex helicase activity.</text>
</comment>
<reference evidence="10 11" key="1">
    <citation type="journal article" date="2023" name="G3 (Bethesda)">
        <title>A chromosome-length genome assembly and annotation of blackberry (Rubus argutus, cv. 'Hillquist').</title>
        <authorList>
            <person name="Bruna T."/>
            <person name="Aryal R."/>
            <person name="Dudchenko O."/>
            <person name="Sargent D.J."/>
            <person name="Mead D."/>
            <person name="Buti M."/>
            <person name="Cavallini A."/>
            <person name="Hytonen T."/>
            <person name="Andres J."/>
            <person name="Pham M."/>
            <person name="Weisz D."/>
            <person name="Mascagni F."/>
            <person name="Usai G."/>
            <person name="Natali L."/>
            <person name="Bassil N."/>
            <person name="Fernandez G.E."/>
            <person name="Lomsadze A."/>
            <person name="Armour M."/>
            <person name="Olukolu B."/>
            <person name="Poorten T."/>
            <person name="Britton C."/>
            <person name="Davik J."/>
            <person name="Ashrafi H."/>
            <person name="Aiden E.L."/>
            <person name="Borodovsky M."/>
            <person name="Worthington M."/>
        </authorList>
    </citation>
    <scope>NUCLEOTIDE SEQUENCE [LARGE SCALE GENOMIC DNA]</scope>
    <source>
        <strain evidence="10">PI 553951</strain>
    </source>
</reference>
<keyword evidence="2 6" id="KW-0235">DNA replication</keyword>
<dbReference type="Pfam" id="PF17855">
    <property type="entry name" value="MCM_lid"/>
    <property type="match status" value="1"/>
</dbReference>
<dbReference type="InterPro" id="IPR056575">
    <property type="entry name" value="WH_MCM3_C"/>
</dbReference>
<comment type="subcellular location">
    <subcellularLocation>
        <location evidence="1 6">Nucleus</location>
    </subcellularLocation>
</comment>
<evidence type="ECO:0000256" key="1">
    <source>
        <dbReference type="ARBA" id="ARBA00004123"/>
    </source>
</evidence>
<feature type="domain" description="MCM3-like winged helix" evidence="9">
    <location>
        <begin position="223"/>
        <end position="293"/>
    </location>
</feature>
<dbReference type="PANTHER" id="PTHR11630">
    <property type="entry name" value="DNA REPLICATION LICENSING FACTOR MCM FAMILY MEMBER"/>
    <property type="match status" value="1"/>
</dbReference>
<keyword evidence="5 6" id="KW-0539">Nucleus</keyword>
<evidence type="ECO:0000256" key="6">
    <source>
        <dbReference type="RuleBase" id="RU368061"/>
    </source>
</evidence>
<feature type="compositionally biased region" description="Basic and acidic residues" evidence="7">
    <location>
        <begin position="167"/>
        <end position="197"/>
    </location>
</feature>